<dbReference type="GO" id="GO:0003677">
    <property type="term" value="F:DNA binding"/>
    <property type="evidence" value="ECO:0007669"/>
    <property type="project" value="InterPro"/>
</dbReference>
<protein>
    <recommendedName>
        <fullName evidence="1">HTH iclR-type domain-containing protein</fullName>
    </recommendedName>
</protein>
<feature type="domain" description="HTH iclR-type" evidence="1">
    <location>
        <begin position="167"/>
        <end position="210"/>
    </location>
</feature>
<dbReference type="InterPro" id="IPR036388">
    <property type="entry name" value="WH-like_DNA-bd_sf"/>
</dbReference>
<gene>
    <name evidence="2" type="ORF">PaecuDRAFT_1510</name>
</gene>
<proteinExistence type="predicted"/>
<dbReference type="AlphaFoldDB" id="E0I786"/>
<dbReference type="Proteomes" id="UP000005387">
    <property type="component" value="Unassembled WGS sequence"/>
</dbReference>
<dbReference type="RefSeq" id="WP_006037521.1">
    <property type="nucleotide sequence ID" value="NZ_AEDD01000003.1"/>
</dbReference>
<accession>E0I786</accession>
<evidence type="ECO:0000313" key="2">
    <source>
        <dbReference type="EMBL" id="EFM11902.1"/>
    </source>
</evidence>
<evidence type="ECO:0000259" key="1">
    <source>
        <dbReference type="Pfam" id="PF09339"/>
    </source>
</evidence>
<dbReference type="STRING" id="717606.PaecuDRAFT_1510"/>
<dbReference type="EMBL" id="AEDD01000003">
    <property type="protein sequence ID" value="EFM11902.1"/>
    <property type="molecule type" value="Genomic_DNA"/>
</dbReference>
<dbReference type="OrthoDB" id="2677830at2"/>
<organism evidence="2 3">
    <name type="scientific">Paenibacillus curdlanolyticus YK9</name>
    <dbReference type="NCBI Taxonomy" id="717606"/>
    <lineage>
        <taxon>Bacteria</taxon>
        <taxon>Bacillati</taxon>
        <taxon>Bacillota</taxon>
        <taxon>Bacilli</taxon>
        <taxon>Bacillales</taxon>
        <taxon>Paenibacillaceae</taxon>
        <taxon>Paenibacillus</taxon>
    </lineage>
</organism>
<dbReference type="InterPro" id="IPR036390">
    <property type="entry name" value="WH_DNA-bd_sf"/>
</dbReference>
<dbReference type="eggNOG" id="COG1974">
    <property type="taxonomic scope" value="Bacteria"/>
</dbReference>
<dbReference type="InterPro" id="IPR005471">
    <property type="entry name" value="Tscrpt_reg_IclR_N"/>
</dbReference>
<sequence>MQIQQVAESLPSAYLDWINEHLKSRKGEDYRRLAEGHDYGERLFATKVWLPIVGHFEHLHPEYAVTDFRDQQRYVDFAYIREPYRICIEIDGFGPHAKRASRRSFADGLMRQNQLLLDNWLVFRFSVDDLEEQQRRCQQMLMHILGKWYGSAGNATLLEQLTPRENQLLNIIVEKGTVMTPKQVANETGMHQAYVRRLLKSMVEKGYLQPVGGALATRIRSYKPTFVYERNKG</sequence>
<dbReference type="GO" id="GO:0006355">
    <property type="term" value="P:regulation of DNA-templated transcription"/>
    <property type="evidence" value="ECO:0007669"/>
    <property type="project" value="InterPro"/>
</dbReference>
<dbReference type="Gene3D" id="1.10.10.10">
    <property type="entry name" value="Winged helix-like DNA-binding domain superfamily/Winged helix DNA-binding domain"/>
    <property type="match status" value="1"/>
</dbReference>
<name>E0I786_9BACL</name>
<dbReference type="SUPFAM" id="SSF46785">
    <property type="entry name" value="Winged helix' DNA-binding domain"/>
    <property type="match status" value="1"/>
</dbReference>
<reference evidence="2 3" key="1">
    <citation type="submission" date="2010-07" db="EMBL/GenBank/DDBJ databases">
        <title>The draft genome of Paenibacillus curdlanolyticus YK9.</title>
        <authorList>
            <consortium name="US DOE Joint Genome Institute (JGI-PGF)"/>
            <person name="Lucas S."/>
            <person name="Copeland A."/>
            <person name="Lapidus A."/>
            <person name="Cheng J.-F."/>
            <person name="Bruce D."/>
            <person name="Goodwin L."/>
            <person name="Pitluck S."/>
            <person name="Land M.L."/>
            <person name="Hauser L."/>
            <person name="Chang Y.-J."/>
            <person name="Jeffries C."/>
            <person name="Anderson I.J."/>
            <person name="Johnson E."/>
            <person name="Loganathan U."/>
            <person name="Mulhopadhyay B."/>
            <person name="Kyrpides N."/>
            <person name="Woyke T.J."/>
        </authorList>
    </citation>
    <scope>NUCLEOTIDE SEQUENCE [LARGE SCALE GENOMIC DNA]</scope>
    <source>
        <strain evidence="2 3">YK9</strain>
    </source>
</reference>
<evidence type="ECO:0000313" key="3">
    <source>
        <dbReference type="Proteomes" id="UP000005387"/>
    </source>
</evidence>
<dbReference type="Pfam" id="PF09339">
    <property type="entry name" value="HTH_IclR"/>
    <property type="match status" value="1"/>
</dbReference>
<keyword evidence="3" id="KW-1185">Reference proteome</keyword>